<dbReference type="PANTHER" id="PTHR31672">
    <property type="entry name" value="BNACNNG10540D PROTEIN"/>
    <property type="match status" value="1"/>
</dbReference>
<dbReference type="OMA" id="TEEFRWI"/>
<name>V4K9P0_EUTSA</name>
<keyword evidence="4" id="KW-1185">Reference proteome</keyword>
<feature type="domain" description="F-box associated beta-propeller type 3" evidence="2">
    <location>
        <begin position="154"/>
        <end position="327"/>
    </location>
</feature>
<dbReference type="Gramene" id="ESQ34390">
    <property type="protein sequence ID" value="ESQ34390"/>
    <property type="gene ID" value="EUTSA_v10009972mg"/>
</dbReference>
<dbReference type="InterPro" id="IPR017451">
    <property type="entry name" value="F-box-assoc_interact_dom"/>
</dbReference>
<evidence type="ECO:0000259" key="2">
    <source>
        <dbReference type="Pfam" id="PF08268"/>
    </source>
</evidence>
<organism evidence="3 4">
    <name type="scientific">Eutrema salsugineum</name>
    <name type="common">Saltwater cress</name>
    <name type="synonym">Sisymbrium salsugineum</name>
    <dbReference type="NCBI Taxonomy" id="72664"/>
    <lineage>
        <taxon>Eukaryota</taxon>
        <taxon>Viridiplantae</taxon>
        <taxon>Streptophyta</taxon>
        <taxon>Embryophyta</taxon>
        <taxon>Tracheophyta</taxon>
        <taxon>Spermatophyta</taxon>
        <taxon>Magnoliopsida</taxon>
        <taxon>eudicotyledons</taxon>
        <taxon>Gunneridae</taxon>
        <taxon>Pentapetalae</taxon>
        <taxon>rosids</taxon>
        <taxon>malvids</taxon>
        <taxon>Brassicales</taxon>
        <taxon>Brassicaceae</taxon>
        <taxon>Eutremeae</taxon>
        <taxon>Eutrema</taxon>
    </lineage>
</organism>
<dbReference type="SUPFAM" id="SSF81383">
    <property type="entry name" value="F-box domain"/>
    <property type="match status" value="1"/>
</dbReference>
<accession>V4K9P0</accession>
<reference evidence="3 4" key="1">
    <citation type="journal article" date="2013" name="Front. Plant Sci.">
        <title>The Reference Genome of the Halophytic Plant Eutrema salsugineum.</title>
        <authorList>
            <person name="Yang R."/>
            <person name="Jarvis D.E."/>
            <person name="Chen H."/>
            <person name="Beilstein M.A."/>
            <person name="Grimwood J."/>
            <person name="Jenkins J."/>
            <person name="Shu S."/>
            <person name="Prochnik S."/>
            <person name="Xin M."/>
            <person name="Ma C."/>
            <person name="Schmutz J."/>
            <person name="Wing R.A."/>
            <person name="Mitchell-Olds T."/>
            <person name="Schumaker K.S."/>
            <person name="Wang X."/>
        </authorList>
    </citation>
    <scope>NUCLEOTIDE SEQUENCE [LARGE SCALE GENOMIC DNA]</scope>
</reference>
<evidence type="ECO:0000259" key="1">
    <source>
        <dbReference type="Pfam" id="PF00646"/>
    </source>
</evidence>
<dbReference type="Pfam" id="PF00646">
    <property type="entry name" value="F-box"/>
    <property type="match status" value="1"/>
</dbReference>
<dbReference type="PANTHER" id="PTHR31672:SF13">
    <property type="entry name" value="F-BOX PROTEIN CPR30-LIKE"/>
    <property type="match status" value="1"/>
</dbReference>
<dbReference type="AlphaFoldDB" id="V4K9P0"/>
<dbReference type="InterPro" id="IPR001810">
    <property type="entry name" value="F-box_dom"/>
</dbReference>
<dbReference type="Pfam" id="PF08268">
    <property type="entry name" value="FBA_3"/>
    <property type="match status" value="1"/>
</dbReference>
<dbReference type="InterPro" id="IPR050796">
    <property type="entry name" value="SCF_F-box_component"/>
</dbReference>
<gene>
    <name evidence="3" type="ORF">EUTSA_v10009972mg</name>
</gene>
<evidence type="ECO:0000313" key="4">
    <source>
        <dbReference type="Proteomes" id="UP000030689"/>
    </source>
</evidence>
<dbReference type="Proteomes" id="UP000030689">
    <property type="component" value="Unassembled WGS sequence"/>
</dbReference>
<protein>
    <submittedName>
        <fullName evidence="3">Uncharacterized protein</fullName>
    </submittedName>
</protein>
<dbReference type="KEGG" id="eus:EUTSA_v10009972mg"/>
<proteinExistence type="predicted"/>
<dbReference type="NCBIfam" id="TIGR01640">
    <property type="entry name" value="F_box_assoc_1"/>
    <property type="match status" value="1"/>
</dbReference>
<dbReference type="InterPro" id="IPR036047">
    <property type="entry name" value="F-box-like_dom_sf"/>
</dbReference>
<sequence length="383" mass="44294">MEEDKNKTKTQNPMTIITSDDLVREILKFLPAKSLDRFKSVSKHWRAWASIEIQSALKFLVVDQLPSKVEEDSNAITLLLETFSRDHDNNGQIRPSLSRSCTISDYSIEESQRNVILVWGSCDGLVLISFYALIRDMNFYGNTFRYDGFKYIYLINPKTMEQRTLSLASLKKTENQRGPVSSFPISVGFGKDIITGSYKVILMYLYKPILVNASVRITVLSLNSGEQRNAGVFPVFFYHIPDELTSVYVNGSLFWLIGDTPTRLVAMDLHTEKFRLVSLPNWYTKYSRGMRMWSLNDRLCLSDVLQCSDLDVWSLQQEDPYEKWEKIYTFNISNIGCLDQRFWKLGLAAAYFRRSGRSRSNGDFLDYLRTTVYTPTLISPYRL</sequence>
<evidence type="ECO:0000313" key="3">
    <source>
        <dbReference type="EMBL" id="ESQ34390.1"/>
    </source>
</evidence>
<dbReference type="OrthoDB" id="1059987at2759"/>
<dbReference type="InterPro" id="IPR013187">
    <property type="entry name" value="F-box-assoc_dom_typ3"/>
</dbReference>
<dbReference type="EMBL" id="KI517683">
    <property type="protein sequence ID" value="ESQ34390.1"/>
    <property type="molecule type" value="Genomic_DNA"/>
</dbReference>
<feature type="domain" description="F-box" evidence="1">
    <location>
        <begin position="20"/>
        <end position="49"/>
    </location>
</feature>